<dbReference type="Gene3D" id="2.40.100.10">
    <property type="entry name" value="Cyclophilin-like"/>
    <property type="match status" value="1"/>
</dbReference>
<dbReference type="PANTHER" id="PTHR45625:SF4">
    <property type="entry name" value="PEPTIDYLPROLYL ISOMERASE DOMAIN AND WD REPEAT-CONTAINING PROTEIN 1"/>
    <property type="match status" value="1"/>
</dbReference>
<dbReference type="GO" id="GO:0003755">
    <property type="term" value="F:peptidyl-prolyl cis-trans isomerase activity"/>
    <property type="evidence" value="ECO:0007669"/>
    <property type="project" value="UniProtKB-KW"/>
</dbReference>
<reference evidence="5 6" key="1">
    <citation type="submission" date="2016-11" db="EMBL/GenBank/DDBJ databases">
        <title>Trade-off between light-utilization and light-protection in marine flavobacteria.</title>
        <authorList>
            <person name="Kumagai Y."/>
        </authorList>
    </citation>
    <scope>NUCLEOTIDE SEQUENCE [LARGE SCALE GENOMIC DNA]</scope>
    <source>
        <strain evidence="5 6">NBRC 107741</strain>
    </source>
</reference>
<dbReference type="Pfam" id="PF00160">
    <property type="entry name" value="Pro_isomerase"/>
    <property type="match status" value="2"/>
</dbReference>
<dbReference type="PANTHER" id="PTHR45625">
    <property type="entry name" value="PEPTIDYL-PROLYL CIS-TRANS ISOMERASE-RELATED"/>
    <property type="match status" value="1"/>
</dbReference>
<dbReference type="EMBL" id="MQUB01000001">
    <property type="protein sequence ID" value="PQB04178.1"/>
    <property type="molecule type" value="Genomic_DNA"/>
</dbReference>
<keyword evidence="6" id="KW-1185">Reference proteome</keyword>
<keyword evidence="2" id="KW-0697">Rotamase</keyword>
<evidence type="ECO:0000259" key="4">
    <source>
        <dbReference type="PROSITE" id="PS50072"/>
    </source>
</evidence>
<accession>A0A2S7KNL6</accession>
<dbReference type="EC" id="5.2.1.8" evidence="1"/>
<evidence type="ECO:0000256" key="1">
    <source>
        <dbReference type="ARBA" id="ARBA00013194"/>
    </source>
</evidence>
<dbReference type="RefSeq" id="WP_104812104.1">
    <property type="nucleotide sequence ID" value="NZ_MQUB01000001.1"/>
</dbReference>
<name>A0A2S7KNL6_9FLAO</name>
<gene>
    <name evidence="5" type="ORF">BST85_04125</name>
</gene>
<comment type="caution">
    <text evidence="5">The sequence shown here is derived from an EMBL/GenBank/DDBJ whole genome shotgun (WGS) entry which is preliminary data.</text>
</comment>
<evidence type="ECO:0000313" key="5">
    <source>
        <dbReference type="EMBL" id="PQB04178.1"/>
    </source>
</evidence>
<feature type="domain" description="PPIase cyclophilin-type" evidence="4">
    <location>
        <begin position="37"/>
        <end position="272"/>
    </location>
</feature>
<dbReference type="SUPFAM" id="SSF50891">
    <property type="entry name" value="Cyclophilin-like"/>
    <property type="match status" value="1"/>
</dbReference>
<dbReference type="InterPro" id="IPR002130">
    <property type="entry name" value="Cyclophilin-type_PPIase_dom"/>
</dbReference>
<keyword evidence="3" id="KW-0413">Isomerase</keyword>
<evidence type="ECO:0000256" key="3">
    <source>
        <dbReference type="ARBA" id="ARBA00023235"/>
    </source>
</evidence>
<protein>
    <recommendedName>
        <fullName evidence="1">peptidylprolyl isomerase</fullName>
        <ecNumber evidence="1">5.2.1.8</ecNumber>
    </recommendedName>
</protein>
<dbReference type="OrthoDB" id="9807797at2"/>
<dbReference type="InterPro" id="IPR029000">
    <property type="entry name" value="Cyclophilin-like_dom_sf"/>
</dbReference>
<sequence length="276" mass="31235">MKTLLFLALAFTLVNCKSEKEEQPAIAEPSPVQVKLETAMGNVVIELSDKTPLHRDNFIKIVNEGRLDSMLFHRVLEGFVVQAGLYDSLTMAAMDSVELEAVNYRIPAEMDSTLFHKRGALGAARTGNPDRESSSLSFYVVHRGPRVDSLIDVDQDRINTWLQQYYFLQDPSNSSWKDSLNLADQNEDWETFSRLSDTINKLADTFTFEYYDIPEDQREIYRKQGGTPHLDQNYTVFGEVISGMTVIDSIAKVAVNEAGMPDQPVYIHRAEVVKSE</sequence>
<dbReference type="CDD" id="cd00317">
    <property type="entry name" value="cyclophilin"/>
    <property type="match status" value="1"/>
</dbReference>
<dbReference type="InterPro" id="IPR044666">
    <property type="entry name" value="Cyclophilin_A-like"/>
</dbReference>
<dbReference type="AlphaFoldDB" id="A0A2S7KNL6"/>
<evidence type="ECO:0000313" key="6">
    <source>
        <dbReference type="Proteomes" id="UP000239800"/>
    </source>
</evidence>
<evidence type="ECO:0000256" key="2">
    <source>
        <dbReference type="ARBA" id="ARBA00023110"/>
    </source>
</evidence>
<dbReference type="Proteomes" id="UP000239800">
    <property type="component" value="Unassembled WGS sequence"/>
</dbReference>
<organism evidence="5 6">
    <name type="scientific">Aureitalea marina</name>
    <dbReference type="NCBI Taxonomy" id="930804"/>
    <lineage>
        <taxon>Bacteria</taxon>
        <taxon>Pseudomonadati</taxon>
        <taxon>Bacteroidota</taxon>
        <taxon>Flavobacteriia</taxon>
        <taxon>Flavobacteriales</taxon>
        <taxon>Flavobacteriaceae</taxon>
        <taxon>Aureitalea</taxon>
    </lineage>
</organism>
<dbReference type="PROSITE" id="PS50072">
    <property type="entry name" value="CSA_PPIASE_2"/>
    <property type="match status" value="1"/>
</dbReference>
<proteinExistence type="predicted"/>